<evidence type="ECO:0000256" key="7">
    <source>
        <dbReference type="SAM" id="Phobius"/>
    </source>
</evidence>
<dbReference type="Gene3D" id="1.20.1560.10">
    <property type="entry name" value="ABC transporter type 1, transmembrane domain"/>
    <property type="match status" value="1"/>
</dbReference>
<keyword evidence="3" id="KW-0547">Nucleotide-binding</keyword>
<dbReference type="OrthoDB" id="6282333at2759"/>
<keyword evidence="1" id="KW-0813">Transport</keyword>
<dbReference type="PANTHER" id="PTHR24223:SF441">
    <property type="match status" value="1"/>
</dbReference>
<dbReference type="PhylomeDB" id="B3S8T2"/>
<dbReference type="HOGENOM" id="CLU_1153013_0_0_1"/>
<dbReference type="CTD" id="6757864"/>
<evidence type="ECO:0000259" key="8">
    <source>
        <dbReference type="PROSITE" id="PS50929"/>
    </source>
</evidence>
<keyword evidence="6 7" id="KW-0472">Membrane</keyword>
<dbReference type="InterPro" id="IPR036640">
    <property type="entry name" value="ABC1_TM_sf"/>
</dbReference>
<dbReference type="PANTHER" id="PTHR24223">
    <property type="entry name" value="ATP-BINDING CASSETTE SUB-FAMILY C"/>
    <property type="match status" value="1"/>
</dbReference>
<sequence>MDQIYVMNKGLIVERGTYKTLTADGGAFSEVLQTFTKTDETPNKYVSSPVPNPKNRTGVIRIKSKSKDSFKKQLKREIKKKKIASNEEAMLGQVKMSVYLLYMKSIGFFLGISIVLFEIAGQACYAVSSFCHSNCSFGSERYRYSILARIKASDDFHFNLVHSVVNAPISFFDSTPIGRIIYRFSHDINGIDEVVPTMFSGFLSMSVSALMVIVVVSVSTPTFINSDCTTFHYIFLYSGKA</sequence>
<dbReference type="PROSITE" id="PS50929">
    <property type="entry name" value="ABC_TM1F"/>
    <property type="match status" value="1"/>
</dbReference>
<organism evidence="9 10">
    <name type="scientific">Trichoplax adhaerens</name>
    <name type="common">Trichoplax reptans</name>
    <dbReference type="NCBI Taxonomy" id="10228"/>
    <lineage>
        <taxon>Eukaryota</taxon>
        <taxon>Metazoa</taxon>
        <taxon>Placozoa</taxon>
        <taxon>Uniplacotomia</taxon>
        <taxon>Trichoplacea</taxon>
        <taxon>Trichoplacidae</taxon>
        <taxon>Trichoplax</taxon>
    </lineage>
</organism>
<dbReference type="InterPro" id="IPR011527">
    <property type="entry name" value="ABC1_TM_dom"/>
</dbReference>
<name>B3S8T2_TRIAD</name>
<dbReference type="SUPFAM" id="SSF90123">
    <property type="entry name" value="ABC transporter transmembrane region"/>
    <property type="match status" value="1"/>
</dbReference>
<feature type="transmembrane region" description="Helical" evidence="7">
    <location>
        <begin position="202"/>
        <end position="224"/>
    </location>
</feature>
<proteinExistence type="predicted"/>
<dbReference type="Proteomes" id="UP000009022">
    <property type="component" value="Unassembled WGS sequence"/>
</dbReference>
<dbReference type="InterPro" id="IPR050173">
    <property type="entry name" value="ABC_transporter_C-like"/>
</dbReference>
<dbReference type="GO" id="GO:0005524">
    <property type="term" value="F:ATP binding"/>
    <property type="evidence" value="ECO:0007669"/>
    <property type="project" value="UniProtKB-KW"/>
</dbReference>
<dbReference type="GO" id="GO:0016020">
    <property type="term" value="C:membrane"/>
    <property type="evidence" value="ECO:0007669"/>
    <property type="project" value="InterPro"/>
</dbReference>
<accession>B3S8T2</accession>
<evidence type="ECO:0000256" key="4">
    <source>
        <dbReference type="ARBA" id="ARBA00022840"/>
    </source>
</evidence>
<evidence type="ECO:0000313" key="9">
    <source>
        <dbReference type="EMBL" id="EDV20940.1"/>
    </source>
</evidence>
<dbReference type="AlphaFoldDB" id="B3S8T2"/>
<dbReference type="eggNOG" id="KOG0054">
    <property type="taxonomic scope" value="Eukaryota"/>
</dbReference>
<keyword evidence="4" id="KW-0067">ATP-binding</keyword>
<evidence type="ECO:0000313" key="10">
    <source>
        <dbReference type="Proteomes" id="UP000009022"/>
    </source>
</evidence>
<dbReference type="RefSeq" id="XP_002116584.1">
    <property type="nucleotide sequence ID" value="XM_002116548.1"/>
</dbReference>
<evidence type="ECO:0000256" key="1">
    <source>
        <dbReference type="ARBA" id="ARBA00022448"/>
    </source>
</evidence>
<dbReference type="Pfam" id="PF00664">
    <property type="entry name" value="ABC_membrane"/>
    <property type="match status" value="1"/>
</dbReference>
<feature type="transmembrane region" description="Helical" evidence="7">
    <location>
        <begin position="99"/>
        <end position="120"/>
    </location>
</feature>
<keyword evidence="5 7" id="KW-1133">Transmembrane helix</keyword>
<evidence type="ECO:0000256" key="3">
    <source>
        <dbReference type="ARBA" id="ARBA00022741"/>
    </source>
</evidence>
<gene>
    <name evidence="9" type="ORF">TRIADDRAFT_60654</name>
</gene>
<keyword evidence="10" id="KW-1185">Reference proteome</keyword>
<feature type="domain" description="ABC transmembrane type-1" evidence="8">
    <location>
        <begin position="141"/>
        <end position="215"/>
    </location>
</feature>
<dbReference type="InParanoid" id="B3S8T2"/>
<dbReference type="GeneID" id="6757864"/>
<evidence type="ECO:0000256" key="6">
    <source>
        <dbReference type="ARBA" id="ARBA00023136"/>
    </source>
</evidence>
<evidence type="ECO:0000256" key="5">
    <source>
        <dbReference type="ARBA" id="ARBA00022989"/>
    </source>
</evidence>
<dbReference type="EMBL" id="DS985256">
    <property type="protein sequence ID" value="EDV20940.1"/>
    <property type="molecule type" value="Genomic_DNA"/>
</dbReference>
<dbReference type="KEGG" id="tad:TRIADDRAFT_60654"/>
<protein>
    <recommendedName>
        <fullName evidence="8">ABC transmembrane type-1 domain-containing protein</fullName>
    </recommendedName>
</protein>
<dbReference type="GO" id="GO:0140359">
    <property type="term" value="F:ABC-type transporter activity"/>
    <property type="evidence" value="ECO:0007669"/>
    <property type="project" value="InterPro"/>
</dbReference>
<keyword evidence="2 7" id="KW-0812">Transmembrane</keyword>
<evidence type="ECO:0000256" key="2">
    <source>
        <dbReference type="ARBA" id="ARBA00022692"/>
    </source>
</evidence>
<reference evidence="9 10" key="1">
    <citation type="journal article" date="2008" name="Nature">
        <title>The Trichoplax genome and the nature of placozoans.</title>
        <authorList>
            <person name="Srivastava M."/>
            <person name="Begovic E."/>
            <person name="Chapman J."/>
            <person name="Putnam N.H."/>
            <person name="Hellsten U."/>
            <person name="Kawashima T."/>
            <person name="Kuo A."/>
            <person name="Mitros T."/>
            <person name="Salamov A."/>
            <person name="Carpenter M.L."/>
            <person name="Signorovitch A.Y."/>
            <person name="Moreno M.A."/>
            <person name="Kamm K."/>
            <person name="Grimwood J."/>
            <person name="Schmutz J."/>
            <person name="Shapiro H."/>
            <person name="Grigoriev I.V."/>
            <person name="Buss L.W."/>
            <person name="Schierwater B."/>
            <person name="Dellaporta S.L."/>
            <person name="Rokhsar D.S."/>
        </authorList>
    </citation>
    <scope>NUCLEOTIDE SEQUENCE [LARGE SCALE GENOMIC DNA]</scope>
    <source>
        <strain evidence="9 10">Grell-BS-1999</strain>
    </source>
</reference>